<protein>
    <submittedName>
        <fullName evidence="1">Uncharacterized protein</fullName>
    </submittedName>
</protein>
<dbReference type="EMBL" id="DS499596">
    <property type="protein sequence ID" value="EDP53602.1"/>
    <property type="molecule type" value="Genomic_DNA"/>
</dbReference>
<evidence type="ECO:0000313" key="1">
    <source>
        <dbReference type="EMBL" id="EDP53602.1"/>
    </source>
</evidence>
<dbReference type="AlphaFoldDB" id="B0XX61"/>
<dbReference type="HOGENOM" id="CLU_758575_0_0_1"/>
<evidence type="ECO:0000313" key="2">
    <source>
        <dbReference type="Proteomes" id="UP000001699"/>
    </source>
</evidence>
<dbReference type="Proteomes" id="UP000001699">
    <property type="component" value="Unassembled WGS sequence"/>
</dbReference>
<name>B0XX61_ASPFC</name>
<dbReference type="OrthoDB" id="4499271at2759"/>
<accession>B0XX61</accession>
<reference evidence="1 2" key="1">
    <citation type="journal article" date="2008" name="PLoS Genet.">
        <title>Genomic islands in the pathogenic filamentous fungus Aspergillus fumigatus.</title>
        <authorList>
            <person name="Fedorova N.D."/>
            <person name="Khaldi N."/>
            <person name="Joardar V.S."/>
            <person name="Maiti R."/>
            <person name="Amedeo P."/>
            <person name="Anderson M.J."/>
            <person name="Crabtree J."/>
            <person name="Silva J.C."/>
            <person name="Badger J.H."/>
            <person name="Albarraq A."/>
            <person name="Angiuoli S."/>
            <person name="Bussey H."/>
            <person name="Bowyer P."/>
            <person name="Cotty P.J."/>
            <person name="Dyer P.S."/>
            <person name="Egan A."/>
            <person name="Galens K."/>
            <person name="Fraser-Liggett C.M."/>
            <person name="Haas B.J."/>
            <person name="Inman J.M."/>
            <person name="Kent R."/>
            <person name="Lemieux S."/>
            <person name="Malavazi I."/>
            <person name="Orvis J."/>
            <person name="Roemer T."/>
            <person name="Ronning C.M."/>
            <person name="Sundaram J.P."/>
            <person name="Sutton G."/>
            <person name="Turner G."/>
            <person name="Venter J.C."/>
            <person name="White O.R."/>
            <person name="Whitty B.R."/>
            <person name="Youngman P."/>
            <person name="Wolfe K.H."/>
            <person name="Goldman G.H."/>
            <person name="Wortman J.R."/>
            <person name="Jiang B."/>
            <person name="Denning D.W."/>
            <person name="Nierman W.C."/>
        </authorList>
    </citation>
    <scope>NUCLEOTIDE SEQUENCE [LARGE SCALE GENOMIC DNA]</scope>
    <source>
        <strain evidence="2">CBS 144.89 / FGSC A1163 / CEA10</strain>
    </source>
</reference>
<organism evidence="1 2">
    <name type="scientific">Aspergillus fumigatus (strain CBS 144.89 / FGSC A1163 / CEA10)</name>
    <name type="common">Neosartorya fumigata</name>
    <dbReference type="NCBI Taxonomy" id="451804"/>
    <lineage>
        <taxon>Eukaryota</taxon>
        <taxon>Fungi</taxon>
        <taxon>Dikarya</taxon>
        <taxon>Ascomycota</taxon>
        <taxon>Pezizomycotina</taxon>
        <taxon>Eurotiomycetes</taxon>
        <taxon>Eurotiomycetidae</taxon>
        <taxon>Eurotiales</taxon>
        <taxon>Aspergillaceae</taxon>
        <taxon>Aspergillus</taxon>
        <taxon>Aspergillus subgen. Fumigati</taxon>
    </lineage>
</organism>
<gene>
    <name evidence="1" type="ORF">AFUB_047860</name>
</gene>
<keyword evidence="2" id="KW-1185">Reference proteome</keyword>
<proteinExistence type="predicted"/>
<dbReference type="PhylomeDB" id="B0XX61"/>
<dbReference type="VEuPathDB" id="FungiDB:AFUB_047860"/>
<sequence>MSTYVVSDQPLNNSFVGSISSLLSAAGVPNLLWGNYLLTVYGVPTIVDGVSFVVPDALLETGRSTLSYAGFLPCTQGPKCPYPNSAPCLETATHLHINDELVISLHRKSDVLWDFPDLEIGANSTDIMSAADTRLPPERLGRGQGRFPPSLSGVRIPSAVRYCEAMIRLLCLDSESPREPYWMAILTYLLEYVDETDIFQKNWLREGYRQFYEAMKQGDPEMYLHLRTLRDVFIKSSPQPSSLVSRLDDRLTIKHGRNSILTDLIALVFLPSSHILSIASFPKWQEKVQLMLRPAYGLLDQSIQPIQPFRVSPRKHTTNSAIVIAAMNLPCLKRFDGFYLVLSNSNFVSLAARIRESGPNIYKFS</sequence>